<dbReference type="PANTHER" id="PTHR30290:SF10">
    <property type="entry name" value="PERIPLASMIC OLIGOPEPTIDE-BINDING PROTEIN-RELATED"/>
    <property type="match status" value="1"/>
</dbReference>
<dbReference type="InterPro" id="IPR000914">
    <property type="entry name" value="SBP_5_dom"/>
</dbReference>
<accession>A0A220VF70</accession>
<keyword evidence="4" id="KW-0732">Signal</keyword>
<dbReference type="RefSeq" id="WP_089073913.1">
    <property type="nucleotide sequence ID" value="NZ_CP022356.1"/>
</dbReference>
<dbReference type="GO" id="GO:0030288">
    <property type="term" value="C:outer membrane-bounded periplasmic space"/>
    <property type="evidence" value="ECO:0007669"/>
    <property type="project" value="TreeGrafter"/>
</dbReference>
<dbReference type="GO" id="GO:0043190">
    <property type="term" value="C:ATP-binding cassette (ABC) transporter complex"/>
    <property type="evidence" value="ECO:0007669"/>
    <property type="project" value="InterPro"/>
</dbReference>
<protein>
    <submittedName>
        <fullName evidence="6">Oligopeptide ABC transporter substrate-binding protein OppA</fullName>
    </submittedName>
</protein>
<sequence length="532" mass="60204">MVTSSIFLTISSNAFASDKPENVQLAQKQEVTLGMGSESNSYDPNLCSTHECTIVLVNLFETLTQIGKDGKPEPAAAKSWDISSDHKVYTFHIRKDANWSDGKPVTAEDFVYSWQRLVAPQTSSEYSYFLGLGNVLNADDIMNGKKKPSELGVKALDQKTFQVTLSKPTPFFISMTSQINLAPLPKEIVEKFKSKWVKAQNIVSNGAYTLSEHVLNEKFVLKKNPKYWDSKNVHITKATFLPLVESSEYKLYAADNLDMTYTVPVDLISKIKQEYNDQFRATPGLKVTYFGINVKKPALDKVDVRKAITIAINRDAIAKQLLNGAALPAYSLVPNNVDNYKPFKPDYASWSQEKRIQVANELLKKAGYNQQNPATINLLYNTADVNQKLAVAIQAMLQQSLPVKVKLDQMEWKSMLAQRSQRDYGLLRMTWIGDFNDPSTFLANWTTGNAQNDAQWSNKDYDNLFAKSFETEDQEKRKDLFYKMSELIAKDVPAMPVFYGLNTHLIKPDLKGVMSNPLDIYYVKDMYKVKTN</sequence>
<reference evidence="6 7" key="1">
    <citation type="journal article" date="2016" name="Int. J. Syst. Evol. Microbiol.">
        <title>Paraphotobacterium marinum gen. nov., sp. nov., a member of the family Vibrionaceae, isolated from surface seawater.</title>
        <authorList>
            <person name="Huang Z."/>
            <person name="Dong C."/>
            <person name="Shao Z."/>
        </authorList>
    </citation>
    <scope>NUCLEOTIDE SEQUENCE [LARGE SCALE GENOMIC DNA]</scope>
    <source>
        <strain evidence="6 7">NSCS20N07D</strain>
    </source>
</reference>
<evidence type="ECO:0000256" key="3">
    <source>
        <dbReference type="ARBA" id="ARBA00022448"/>
    </source>
</evidence>
<evidence type="ECO:0000313" key="7">
    <source>
        <dbReference type="Proteomes" id="UP000242175"/>
    </source>
</evidence>
<proteinExistence type="inferred from homology"/>
<evidence type="ECO:0000256" key="1">
    <source>
        <dbReference type="ARBA" id="ARBA00004196"/>
    </source>
</evidence>
<keyword evidence="3" id="KW-0813">Transport</keyword>
<comment type="subcellular location">
    <subcellularLocation>
        <location evidence="1">Cell envelope</location>
    </subcellularLocation>
</comment>
<evidence type="ECO:0000313" key="6">
    <source>
        <dbReference type="EMBL" id="ASK79005.1"/>
    </source>
</evidence>
<dbReference type="Proteomes" id="UP000242175">
    <property type="component" value="Chromosome small"/>
</dbReference>
<dbReference type="EMBL" id="CP022356">
    <property type="protein sequence ID" value="ASK79005.1"/>
    <property type="molecule type" value="Genomic_DNA"/>
</dbReference>
<evidence type="ECO:0000256" key="2">
    <source>
        <dbReference type="ARBA" id="ARBA00005695"/>
    </source>
</evidence>
<dbReference type="PROSITE" id="PS01040">
    <property type="entry name" value="SBP_BACTERIAL_5"/>
    <property type="match status" value="1"/>
</dbReference>
<dbReference type="PANTHER" id="PTHR30290">
    <property type="entry name" value="PERIPLASMIC BINDING COMPONENT OF ABC TRANSPORTER"/>
    <property type="match status" value="1"/>
</dbReference>
<dbReference type="Gene3D" id="3.90.76.10">
    <property type="entry name" value="Dipeptide-binding Protein, Domain 1"/>
    <property type="match status" value="1"/>
</dbReference>
<feature type="domain" description="Solute-binding protein family 5" evidence="5">
    <location>
        <begin position="71"/>
        <end position="452"/>
    </location>
</feature>
<dbReference type="GO" id="GO:1904680">
    <property type="term" value="F:peptide transmembrane transporter activity"/>
    <property type="evidence" value="ECO:0007669"/>
    <property type="project" value="TreeGrafter"/>
</dbReference>
<dbReference type="FunFam" id="3.90.76.10:FF:000001">
    <property type="entry name" value="Oligopeptide ABC transporter substrate-binding protein"/>
    <property type="match status" value="1"/>
</dbReference>
<organism evidence="6 7">
    <name type="scientific">Paraphotobacterium marinum</name>
    <dbReference type="NCBI Taxonomy" id="1755811"/>
    <lineage>
        <taxon>Bacteria</taxon>
        <taxon>Pseudomonadati</taxon>
        <taxon>Pseudomonadota</taxon>
        <taxon>Gammaproteobacteria</taxon>
        <taxon>Vibrionales</taxon>
        <taxon>Vibrionaceae</taxon>
        <taxon>Paraphotobacterium</taxon>
    </lineage>
</organism>
<dbReference type="SUPFAM" id="SSF53850">
    <property type="entry name" value="Periplasmic binding protein-like II"/>
    <property type="match status" value="1"/>
</dbReference>
<dbReference type="KEGG" id="pmai:CF386_08020"/>
<gene>
    <name evidence="6" type="ORF">CF386_08020</name>
</gene>
<evidence type="ECO:0000256" key="4">
    <source>
        <dbReference type="ARBA" id="ARBA00022729"/>
    </source>
</evidence>
<evidence type="ECO:0000259" key="5">
    <source>
        <dbReference type="Pfam" id="PF00496"/>
    </source>
</evidence>
<dbReference type="InterPro" id="IPR039424">
    <property type="entry name" value="SBP_5"/>
</dbReference>
<dbReference type="PIRSF" id="PIRSF002741">
    <property type="entry name" value="MppA"/>
    <property type="match status" value="1"/>
</dbReference>
<comment type="similarity">
    <text evidence="2">Belongs to the bacterial solute-binding protein 5 family.</text>
</comment>
<dbReference type="InterPro" id="IPR030678">
    <property type="entry name" value="Peptide/Ni-bd"/>
</dbReference>
<dbReference type="CDD" id="cd08504">
    <property type="entry name" value="PBP2_OppA"/>
    <property type="match status" value="1"/>
</dbReference>
<dbReference type="Gene3D" id="3.40.190.10">
    <property type="entry name" value="Periplasmic binding protein-like II"/>
    <property type="match status" value="1"/>
</dbReference>
<dbReference type="AlphaFoldDB" id="A0A220VF70"/>
<dbReference type="InterPro" id="IPR023765">
    <property type="entry name" value="SBP_5_CS"/>
</dbReference>
<name>A0A220VF70_9GAMM</name>
<dbReference type="Pfam" id="PF00496">
    <property type="entry name" value="SBP_bac_5"/>
    <property type="match status" value="1"/>
</dbReference>
<dbReference type="Gene3D" id="3.10.105.10">
    <property type="entry name" value="Dipeptide-binding Protein, Domain 3"/>
    <property type="match status" value="1"/>
</dbReference>
<dbReference type="OrthoDB" id="9801912at2"/>
<keyword evidence="7" id="KW-1185">Reference proteome</keyword>
<dbReference type="GO" id="GO:0015833">
    <property type="term" value="P:peptide transport"/>
    <property type="evidence" value="ECO:0007669"/>
    <property type="project" value="TreeGrafter"/>
</dbReference>